<evidence type="ECO:0000313" key="8">
    <source>
        <dbReference type="WBParaSite" id="jg19519"/>
    </source>
</evidence>
<keyword evidence="4" id="KW-0804">Transcription</keyword>
<comment type="subcellular location">
    <subcellularLocation>
        <location evidence="1">Nucleus</location>
    </subcellularLocation>
</comment>
<dbReference type="GO" id="GO:0000978">
    <property type="term" value="F:RNA polymerase II cis-regulatory region sequence-specific DNA binding"/>
    <property type="evidence" value="ECO:0007669"/>
    <property type="project" value="TreeGrafter"/>
</dbReference>
<protein>
    <submittedName>
        <fullName evidence="8">Uncharacterized protein</fullName>
    </submittedName>
</protein>
<keyword evidence="7" id="KW-1185">Reference proteome</keyword>
<dbReference type="AlphaFoldDB" id="A0A915DG51"/>
<dbReference type="WBParaSite" id="jg19519">
    <property type="protein sequence ID" value="jg19519"/>
    <property type="gene ID" value="jg19519"/>
</dbReference>
<keyword evidence="3" id="KW-0238">DNA-binding</keyword>
<evidence type="ECO:0000256" key="1">
    <source>
        <dbReference type="ARBA" id="ARBA00004123"/>
    </source>
</evidence>
<evidence type="ECO:0000256" key="5">
    <source>
        <dbReference type="ARBA" id="ARBA00023242"/>
    </source>
</evidence>
<evidence type="ECO:0000256" key="2">
    <source>
        <dbReference type="ARBA" id="ARBA00023015"/>
    </source>
</evidence>
<proteinExistence type="predicted"/>
<reference evidence="8" key="1">
    <citation type="submission" date="2022-11" db="UniProtKB">
        <authorList>
            <consortium name="WormBaseParasite"/>
        </authorList>
    </citation>
    <scope>IDENTIFICATION</scope>
</reference>
<organism evidence="7 8">
    <name type="scientific">Ditylenchus dipsaci</name>
    <dbReference type="NCBI Taxonomy" id="166011"/>
    <lineage>
        <taxon>Eukaryota</taxon>
        <taxon>Metazoa</taxon>
        <taxon>Ecdysozoa</taxon>
        <taxon>Nematoda</taxon>
        <taxon>Chromadorea</taxon>
        <taxon>Rhabditida</taxon>
        <taxon>Tylenchina</taxon>
        <taxon>Tylenchomorpha</taxon>
        <taxon>Sphaerularioidea</taxon>
        <taxon>Anguinidae</taxon>
        <taxon>Anguininae</taxon>
        <taxon>Ditylenchus</taxon>
    </lineage>
</organism>
<dbReference type="InterPro" id="IPR052207">
    <property type="entry name" value="Max-like/E-box_TFs"/>
</dbReference>
<feature type="compositionally biased region" description="Polar residues" evidence="6">
    <location>
        <begin position="222"/>
        <end position="235"/>
    </location>
</feature>
<dbReference type="Proteomes" id="UP000887574">
    <property type="component" value="Unplaced"/>
</dbReference>
<dbReference type="GO" id="GO:0005634">
    <property type="term" value="C:nucleus"/>
    <property type="evidence" value="ECO:0007669"/>
    <property type="project" value="UniProtKB-SubCell"/>
</dbReference>
<dbReference type="PANTHER" id="PTHR15741:SF37">
    <property type="entry name" value="LD38259P"/>
    <property type="match status" value="1"/>
</dbReference>
<evidence type="ECO:0000256" key="6">
    <source>
        <dbReference type="SAM" id="MobiDB-lite"/>
    </source>
</evidence>
<name>A0A915DG51_9BILA</name>
<evidence type="ECO:0000256" key="4">
    <source>
        <dbReference type="ARBA" id="ARBA00023163"/>
    </source>
</evidence>
<dbReference type="GO" id="GO:0000981">
    <property type="term" value="F:DNA-binding transcription factor activity, RNA polymerase II-specific"/>
    <property type="evidence" value="ECO:0007669"/>
    <property type="project" value="TreeGrafter"/>
</dbReference>
<sequence length="260" mass="29235">MEGLQGSEAAVEAQDSAQYVIWRAYYMEFRKPDKKKKRHIATLPYLTMILLTPNLRSVLEGMYWKRRMEAVCAQYKRWRTYNRHAKESPGDVAEKGRTAVDVIELSKSTCHPRAKTPQNLSTIEDFSTLTMILTMNSQIQSVQCGNADIMQPGLLSLQPSIEEIMSVDGCFTDDPGHMVDSLDSYIERMPSTIQEFAHPHPMRRGPPQVSSNQQSSQQSNNLQANRVSSQSNSGGYSAKEYEAANGLNMLVTIEISSSTF</sequence>
<evidence type="ECO:0000313" key="7">
    <source>
        <dbReference type="Proteomes" id="UP000887574"/>
    </source>
</evidence>
<evidence type="ECO:0000256" key="3">
    <source>
        <dbReference type="ARBA" id="ARBA00023125"/>
    </source>
</evidence>
<keyword evidence="5" id="KW-0539">Nucleus</keyword>
<accession>A0A915DG51</accession>
<dbReference type="PANTHER" id="PTHR15741">
    <property type="entry name" value="BASIC HELIX-LOOP-HELIX ZIP TRANSCRIPTION FACTOR"/>
    <property type="match status" value="1"/>
</dbReference>
<feature type="region of interest" description="Disordered" evidence="6">
    <location>
        <begin position="197"/>
        <end position="235"/>
    </location>
</feature>
<keyword evidence="2" id="KW-0805">Transcription regulation</keyword>
<feature type="compositionally biased region" description="Low complexity" evidence="6">
    <location>
        <begin position="208"/>
        <end position="221"/>
    </location>
</feature>